<dbReference type="EMBL" id="CP079105">
    <property type="protein sequence ID" value="QXQ13642.1"/>
    <property type="molecule type" value="Genomic_DNA"/>
</dbReference>
<reference evidence="8" key="1">
    <citation type="submission" date="2021-07" db="EMBL/GenBank/DDBJ databases">
        <title>Candidatus Kaistella beijingensis sp. nov. isolated from a municipal wastewater treatment plant is involved in sludge foaming.</title>
        <authorList>
            <person name="Song Y."/>
            <person name="Liu S.-J."/>
        </authorList>
    </citation>
    <scope>NUCLEOTIDE SEQUENCE</scope>
    <source>
        <strain evidence="8">DSM 43998</strain>
    </source>
</reference>
<accession>A0ABX8S749</accession>
<evidence type="ECO:0000256" key="5">
    <source>
        <dbReference type="ARBA" id="ARBA00023239"/>
    </source>
</evidence>
<dbReference type="GO" id="GO:0004150">
    <property type="term" value="F:dihydroneopterin aldolase activity"/>
    <property type="evidence" value="ECO:0007669"/>
    <property type="project" value="UniProtKB-EC"/>
</dbReference>
<dbReference type="CDD" id="cd00534">
    <property type="entry name" value="DHNA_DHNTPE"/>
    <property type="match status" value="1"/>
</dbReference>
<dbReference type="RefSeq" id="WP_066469646.1">
    <property type="nucleotide sequence ID" value="NZ_CBCRUZ010000005.1"/>
</dbReference>
<feature type="domain" description="Dihydroneopterin aldolase/epimerase" evidence="7">
    <location>
        <begin position="5"/>
        <end position="117"/>
    </location>
</feature>
<dbReference type="Proteomes" id="UP000887023">
    <property type="component" value="Chromosome"/>
</dbReference>
<keyword evidence="4 6" id="KW-0289">Folate biosynthesis</keyword>
<keyword evidence="9" id="KW-1185">Reference proteome</keyword>
<sequence length="124" mass="13691">MNDRIELSGLRVRGTHGVFEHERRTGQDFVVDLRLWLDLRPAAASDELAETVDYGELADRVVAIVAGPPRDLIETVASEIADAVLADPRVARVEVVLHKPEAPIAHRFDDVAVVLRRPPDGWPG</sequence>
<dbReference type="Gene3D" id="3.30.1130.10">
    <property type="match status" value="1"/>
</dbReference>
<evidence type="ECO:0000256" key="6">
    <source>
        <dbReference type="RuleBase" id="RU362079"/>
    </source>
</evidence>
<name>A0ABX8S749_9ACTN</name>
<proteinExistence type="inferred from homology"/>
<evidence type="ECO:0000256" key="1">
    <source>
        <dbReference type="ARBA" id="ARBA00001353"/>
    </source>
</evidence>
<dbReference type="SMART" id="SM00905">
    <property type="entry name" value="FolB"/>
    <property type="match status" value="1"/>
</dbReference>
<protein>
    <recommendedName>
        <fullName evidence="6">7,8-dihydroneopterin aldolase</fullName>
        <ecNumber evidence="6">4.1.2.25</ecNumber>
    </recommendedName>
</protein>
<dbReference type="NCBIfam" id="TIGR00525">
    <property type="entry name" value="folB"/>
    <property type="match status" value="1"/>
</dbReference>
<comment type="similarity">
    <text evidence="3 6">Belongs to the DHNA family.</text>
</comment>
<dbReference type="PANTHER" id="PTHR42844:SF1">
    <property type="entry name" value="DIHYDRONEOPTERIN ALDOLASE 1-RELATED"/>
    <property type="match status" value="1"/>
</dbReference>
<evidence type="ECO:0000313" key="9">
    <source>
        <dbReference type="Proteomes" id="UP000887023"/>
    </source>
</evidence>
<evidence type="ECO:0000256" key="4">
    <source>
        <dbReference type="ARBA" id="ARBA00022909"/>
    </source>
</evidence>
<dbReference type="Pfam" id="PF02152">
    <property type="entry name" value="FolB"/>
    <property type="match status" value="1"/>
</dbReference>
<evidence type="ECO:0000259" key="7">
    <source>
        <dbReference type="SMART" id="SM00905"/>
    </source>
</evidence>
<dbReference type="InterPro" id="IPR006156">
    <property type="entry name" value="Dihydroneopterin_aldolase"/>
</dbReference>
<evidence type="ECO:0000256" key="2">
    <source>
        <dbReference type="ARBA" id="ARBA00005013"/>
    </source>
</evidence>
<gene>
    <name evidence="8" type="primary">folB</name>
    <name evidence="8" type="ORF">KV203_17840</name>
</gene>
<comment type="pathway">
    <text evidence="2 6">Cofactor biosynthesis; tetrahydrofolate biosynthesis; 2-amino-4-hydroxy-6-hydroxymethyl-7,8-dihydropteridine diphosphate from 7,8-dihydroneopterin triphosphate: step 3/4.</text>
</comment>
<evidence type="ECO:0000256" key="3">
    <source>
        <dbReference type="ARBA" id="ARBA00005708"/>
    </source>
</evidence>
<comment type="catalytic activity">
    <reaction evidence="1 6">
        <text>7,8-dihydroneopterin = 6-hydroxymethyl-7,8-dihydropterin + glycolaldehyde</text>
        <dbReference type="Rhea" id="RHEA:10540"/>
        <dbReference type="ChEBI" id="CHEBI:17001"/>
        <dbReference type="ChEBI" id="CHEBI:17071"/>
        <dbReference type="ChEBI" id="CHEBI:44841"/>
        <dbReference type="EC" id="4.1.2.25"/>
    </reaction>
</comment>
<dbReference type="NCBIfam" id="TIGR00526">
    <property type="entry name" value="folB_dom"/>
    <property type="match status" value="1"/>
</dbReference>
<dbReference type="InterPro" id="IPR006157">
    <property type="entry name" value="FolB_dom"/>
</dbReference>
<organism evidence="8 9">
    <name type="scientific">Skermania pinensis</name>
    <dbReference type="NCBI Taxonomy" id="39122"/>
    <lineage>
        <taxon>Bacteria</taxon>
        <taxon>Bacillati</taxon>
        <taxon>Actinomycetota</taxon>
        <taxon>Actinomycetes</taxon>
        <taxon>Mycobacteriales</taxon>
        <taxon>Gordoniaceae</taxon>
        <taxon>Skermania</taxon>
    </lineage>
</organism>
<evidence type="ECO:0000313" key="8">
    <source>
        <dbReference type="EMBL" id="QXQ13642.1"/>
    </source>
</evidence>
<dbReference type="EC" id="4.1.2.25" evidence="6"/>
<dbReference type="InterPro" id="IPR043133">
    <property type="entry name" value="GTP-CH-I_C/QueF"/>
</dbReference>
<dbReference type="SUPFAM" id="SSF55620">
    <property type="entry name" value="Tetrahydrobiopterin biosynthesis enzymes-like"/>
    <property type="match status" value="1"/>
</dbReference>
<comment type="function">
    <text evidence="6">Catalyzes the conversion of 7,8-dihydroneopterin to 6-hydroxymethyl-7,8-dihydropterin.</text>
</comment>
<keyword evidence="5 6" id="KW-0456">Lyase</keyword>
<dbReference type="PANTHER" id="PTHR42844">
    <property type="entry name" value="DIHYDRONEOPTERIN ALDOLASE 1-RELATED"/>
    <property type="match status" value="1"/>
</dbReference>